<proteinExistence type="predicted"/>
<evidence type="ECO:0008006" key="3">
    <source>
        <dbReference type="Google" id="ProtNLM"/>
    </source>
</evidence>
<dbReference type="Proteomes" id="UP001449225">
    <property type="component" value="Unassembled WGS sequence"/>
</dbReference>
<protein>
    <recommendedName>
        <fullName evidence="3">Ankyrin repeat-containing protein</fullName>
    </recommendedName>
</protein>
<evidence type="ECO:0000313" key="1">
    <source>
        <dbReference type="EMBL" id="MEM5536596.1"/>
    </source>
</evidence>
<dbReference type="RefSeq" id="WP_342854390.1">
    <property type="nucleotide sequence ID" value="NZ_JBBMRA010000007.1"/>
</dbReference>
<comment type="caution">
    <text evidence="1">The sequence shown here is derived from an EMBL/GenBank/DDBJ whole genome shotgun (WGS) entry which is preliminary data.</text>
</comment>
<accession>A0ABU9TT51</accession>
<evidence type="ECO:0000313" key="2">
    <source>
        <dbReference type="Proteomes" id="UP001449225"/>
    </source>
</evidence>
<gene>
    <name evidence="1" type="ORF">WNY58_09375</name>
</gene>
<organism evidence="1 2">
    <name type="scientific">Neptuniibacter pectenicola</name>
    <dbReference type="NCBI Taxonomy" id="1806669"/>
    <lineage>
        <taxon>Bacteria</taxon>
        <taxon>Pseudomonadati</taxon>
        <taxon>Pseudomonadota</taxon>
        <taxon>Gammaproteobacteria</taxon>
        <taxon>Oceanospirillales</taxon>
        <taxon>Oceanospirillaceae</taxon>
        <taxon>Neptuniibacter</taxon>
    </lineage>
</organism>
<reference evidence="1 2" key="1">
    <citation type="submission" date="2024-03" db="EMBL/GenBank/DDBJ databases">
        <title>Community enrichment and isolation of bacterial strains for fucoidan degradation.</title>
        <authorList>
            <person name="Sichert A."/>
        </authorList>
    </citation>
    <scope>NUCLEOTIDE SEQUENCE [LARGE SCALE GENOMIC DNA]</scope>
    <source>
        <strain evidence="1 2">AS76</strain>
    </source>
</reference>
<name>A0ABU9TT51_9GAMM</name>
<sequence>MLNLFRSDPLAQAHNAILSDDRDKLIKQLKRIKPSDIDKPASSTAPSLVETCILQQQPKHLSLVLDYGASASGHNAHAQPFGLLSLQQEQSLPLLTALLAAGNSEDKNQLMTACFEYCPTNQLMLHIALLTQYGAEISDSIVIKALELDEQALIHFLLNSGATLPTQYDENNVSEDILTYAKKCVDDLKIRQMFL</sequence>
<dbReference type="EMBL" id="JBBMRA010000007">
    <property type="protein sequence ID" value="MEM5536596.1"/>
    <property type="molecule type" value="Genomic_DNA"/>
</dbReference>
<keyword evidence="2" id="KW-1185">Reference proteome</keyword>